<dbReference type="Pfam" id="PF01799">
    <property type="entry name" value="Fer2_2"/>
    <property type="match status" value="1"/>
</dbReference>
<feature type="domain" description="[2Fe-2S]-binding" evidence="2">
    <location>
        <begin position="94"/>
        <end position="177"/>
    </location>
</feature>
<dbReference type="GO" id="GO:0051537">
    <property type="term" value="F:2 iron, 2 sulfur cluster binding"/>
    <property type="evidence" value="ECO:0007669"/>
    <property type="project" value="TreeGrafter"/>
</dbReference>
<dbReference type="Proteomes" id="UP000823934">
    <property type="component" value="Unassembled WGS sequence"/>
</dbReference>
<evidence type="ECO:0000259" key="1">
    <source>
        <dbReference type="Pfam" id="PF00111"/>
    </source>
</evidence>
<dbReference type="InterPro" id="IPR036884">
    <property type="entry name" value="2Fe-2S-bd_dom_sf"/>
</dbReference>
<gene>
    <name evidence="3" type="ORF">H9889_08380</name>
</gene>
<dbReference type="SUPFAM" id="SSF47741">
    <property type="entry name" value="CO dehydrogenase ISP C-domain like"/>
    <property type="match status" value="1"/>
</dbReference>
<sequence>MESHRVQGKYAGIEKKPLTLTINGKSIGPIAVPISMLMIDFLHEYLDLTGTHFGCGQGICHACTVVLLNDDGSTTESRTCIFGAHFFAGKNILTIEGHAKEENGELLLTPIQQAFIDNFAFQCGYCAPGFVAGATVFLDRLNRQPIRRANLETAIEEALNDHICRCTGYVRYYEAIRDVALATPGCVID</sequence>
<dbReference type="PANTHER" id="PTHR45331">
    <property type="entry name" value="OXIDOREDUCTASE, IRON-SULPHUR BINDING SUBUNIT-RELATED-RELATED"/>
    <property type="match status" value="1"/>
</dbReference>
<feature type="domain" description="2Fe-2S ferredoxin-type" evidence="1">
    <location>
        <begin position="37"/>
        <end position="69"/>
    </location>
</feature>
<evidence type="ECO:0000313" key="4">
    <source>
        <dbReference type="Proteomes" id="UP000823934"/>
    </source>
</evidence>
<dbReference type="Pfam" id="PF00111">
    <property type="entry name" value="Fer2"/>
    <property type="match status" value="1"/>
</dbReference>
<dbReference type="InterPro" id="IPR012675">
    <property type="entry name" value="Beta-grasp_dom_sf"/>
</dbReference>
<dbReference type="InterPro" id="IPR001041">
    <property type="entry name" value="2Fe-2S_ferredoxin-type"/>
</dbReference>
<dbReference type="SUPFAM" id="SSF54292">
    <property type="entry name" value="2Fe-2S ferredoxin-like"/>
    <property type="match status" value="1"/>
</dbReference>
<reference evidence="3" key="2">
    <citation type="submission" date="2021-04" db="EMBL/GenBank/DDBJ databases">
        <authorList>
            <person name="Gilroy R."/>
        </authorList>
    </citation>
    <scope>NUCLEOTIDE SEQUENCE</scope>
    <source>
        <strain evidence="3">CHK160-9182</strain>
    </source>
</reference>
<evidence type="ECO:0000313" key="3">
    <source>
        <dbReference type="EMBL" id="HIW07320.1"/>
    </source>
</evidence>
<name>A0A9D1Q831_9GAMM</name>
<dbReference type="EMBL" id="DXHP01000185">
    <property type="protein sequence ID" value="HIW07320.1"/>
    <property type="molecule type" value="Genomic_DNA"/>
</dbReference>
<dbReference type="GO" id="GO:0016903">
    <property type="term" value="F:oxidoreductase activity, acting on the aldehyde or oxo group of donors"/>
    <property type="evidence" value="ECO:0007669"/>
    <property type="project" value="TreeGrafter"/>
</dbReference>
<dbReference type="InterPro" id="IPR002888">
    <property type="entry name" value="2Fe-2S-bd"/>
</dbReference>
<evidence type="ECO:0000259" key="2">
    <source>
        <dbReference type="Pfam" id="PF01799"/>
    </source>
</evidence>
<dbReference type="PANTHER" id="PTHR45331:SF2">
    <property type="entry name" value="OXIDOREDUCTASE WITH IRON-SULFUR SUBUNIT"/>
    <property type="match status" value="1"/>
</dbReference>
<dbReference type="AlphaFoldDB" id="A0A9D1Q831"/>
<reference evidence="3" key="1">
    <citation type="journal article" date="2021" name="PeerJ">
        <title>Extensive microbial diversity within the chicken gut microbiome revealed by metagenomics and culture.</title>
        <authorList>
            <person name="Gilroy R."/>
            <person name="Ravi A."/>
            <person name="Getino M."/>
            <person name="Pursley I."/>
            <person name="Horton D.L."/>
            <person name="Alikhan N.F."/>
            <person name="Baker D."/>
            <person name="Gharbi K."/>
            <person name="Hall N."/>
            <person name="Watson M."/>
            <person name="Adriaenssens E.M."/>
            <person name="Foster-Nyarko E."/>
            <person name="Jarju S."/>
            <person name="Secka A."/>
            <person name="Antonio M."/>
            <person name="Oren A."/>
            <person name="Chaudhuri R.R."/>
            <person name="La Ragione R."/>
            <person name="Hildebrand F."/>
            <person name="Pallen M.J."/>
        </authorList>
    </citation>
    <scope>NUCLEOTIDE SEQUENCE</scope>
    <source>
        <strain evidence="3">CHK160-9182</strain>
    </source>
</reference>
<dbReference type="GO" id="GO:0046872">
    <property type="term" value="F:metal ion binding"/>
    <property type="evidence" value="ECO:0007669"/>
    <property type="project" value="InterPro"/>
</dbReference>
<organism evidence="3 4">
    <name type="scientific">Candidatus Ignatzschineria merdigallinarum</name>
    <dbReference type="NCBI Taxonomy" id="2838621"/>
    <lineage>
        <taxon>Bacteria</taxon>
        <taxon>Pseudomonadati</taxon>
        <taxon>Pseudomonadota</taxon>
        <taxon>Gammaproteobacteria</taxon>
        <taxon>Cardiobacteriales</taxon>
        <taxon>Ignatzschineriaceae</taxon>
        <taxon>Ignatzschineria</taxon>
    </lineage>
</organism>
<proteinExistence type="predicted"/>
<comment type="caution">
    <text evidence="3">The sequence shown here is derived from an EMBL/GenBank/DDBJ whole genome shotgun (WGS) entry which is preliminary data.</text>
</comment>
<dbReference type="Gene3D" id="3.10.20.30">
    <property type="match status" value="1"/>
</dbReference>
<dbReference type="InterPro" id="IPR036010">
    <property type="entry name" value="2Fe-2S_ferredoxin-like_sf"/>
</dbReference>
<protein>
    <submittedName>
        <fullName evidence="3">(2Fe-2S)-binding protein</fullName>
    </submittedName>
</protein>
<accession>A0A9D1Q831</accession>
<dbReference type="InterPro" id="IPR052914">
    <property type="entry name" value="Aldehyde_Oxdr_Iron-Sulfur"/>
</dbReference>
<dbReference type="Gene3D" id="1.10.150.120">
    <property type="entry name" value="[2Fe-2S]-binding domain"/>
    <property type="match status" value="1"/>
</dbReference>